<dbReference type="Gene3D" id="3.40.50.300">
    <property type="entry name" value="P-loop containing nucleotide triphosphate hydrolases"/>
    <property type="match status" value="1"/>
</dbReference>
<accession>A0A0N8GMY2</accession>
<protein>
    <recommendedName>
        <fullName evidence="5">ABC transporter domain-containing protein</fullName>
    </recommendedName>
</protein>
<dbReference type="GO" id="GO:0005524">
    <property type="term" value="F:ATP binding"/>
    <property type="evidence" value="ECO:0007669"/>
    <property type="project" value="UniProtKB-KW"/>
</dbReference>
<dbReference type="PROSITE" id="PS50893">
    <property type="entry name" value="ABC_TRANSPORTER_2"/>
    <property type="match status" value="1"/>
</dbReference>
<dbReference type="GO" id="GO:0016887">
    <property type="term" value="F:ATP hydrolysis activity"/>
    <property type="evidence" value="ECO:0007669"/>
    <property type="project" value="InterPro"/>
</dbReference>
<proteinExistence type="inferred from homology"/>
<dbReference type="EMBL" id="LGCL01000025">
    <property type="protein sequence ID" value="KPL76570.1"/>
    <property type="molecule type" value="Genomic_DNA"/>
</dbReference>
<evidence type="ECO:0000256" key="3">
    <source>
        <dbReference type="ARBA" id="ARBA00022741"/>
    </source>
</evidence>
<dbReference type="AlphaFoldDB" id="A0A0N8GMY2"/>
<dbReference type="STRING" id="1134406.ADN00_11490"/>
<dbReference type="CDD" id="cd03230">
    <property type="entry name" value="ABC_DR_subfamily_A"/>
    <property type="match status" value="1"/>
</dbReference>
<dbReference type="Proteomes" id="UP000050417">
    <property type="component" value="Unassembled WGS sequence"/>
</dbReference>
<evidence type="ECO:0000256" key="1">
    <source>
        <dbReference type="ARBA" id="ARBA00005417"/>
    </source>
</evidence>
<evidence type="ECO:0000256" key="4">
    <source>
        <dbReference type="ARBA" id="ARBA00022840"/>
    </source>
</evidence>
<dbReference type="PATRIC" id="fig|1134406.4.peg.999"/>
<organism evidence="6 7">
    <name type="scientific">Ornatilinea apprima</name>
    <dbReference type="NCBI Taxonomy" id="1134406"/>
    <lineage>
        <taxon>Bacteria</taxon>
        <taxon>Bacillati</taxon>
        <taxon>Chloroflexota</taxon>
        <taxon>Anaerolineae</taxon>
        <taxon>Anaerolineales</taxon>
        <taxon>Anaerolineaceae</taxon>
        <taxon>Ornatilinea</taxon>
    </lineage>
</organism>
<evidence type="ECO:0000313" key="7">
    <source>
        <dbReference type="Proteomes" id="UP000050417"/>
    </source>
</evidence>
<comment type="similarity">
    <text evidence="1">Belongs to the ABC transporter superfamily.</text>
</comment>
<dbReference type="PANTHER" id="PTHR43335">
    <property type="entry name" value="ABC TRANSPORTER, ATP-BINDING PROTEIN"/>
    <property type="match status" value="1"/>
</dbReference>
<comment type="caution">
    <text evidence="6">The sequence shown here is derived from an EMBL/GenBank/DDBJ whole genome shotgun (WGS) entry which is preliminary data.</text>
</comment>
<keyword evidence="4" id="KW-0067">ATP-binding</keyword>
<evidence type="ECO:0000313" key="6">
    <source>
        <dbReference type="EMBL" id="KPL76570.1"/>
    </source>
</evidence>
<sequence length="306" mass="32964">MIRVQDLQKAYGNVQALRGVSFDIAQGEIVGLLGPNGAGKTTIIKTITGFLQPDAGVVEVDGIDVMQDPRGVQARIGYLPENAPLYPELTVQATLQLAADLREIPEDAQLEKISRAVYAVGLEKHLTRPIGTLSKGFRQRVGLAQAILHQPPLLILDEPTVGLDPRQIVEIRGLIKSLAGQSTVLFSTHILPEVEALCDRVIILMNGEIRANARLDELAATGNAVVVLGERPAGAESLLRGLPGVEKVEAFENGDAHPAYRVLGNNGADLTPAIYQLAAANGWRLRELRRDTRSLESIFNEIAMAA</sequence>
<name>A0A0N8GMY2_9CHLR</name>
<feature type="domain" description="ABC transporter" evidence="5">
    <location>
        <begin position="2"/>
        <end position="231"/>
    </location>
</feature>
<keyword evidence="2" id="KW-0813">Transport</keyword>
<dbReference type="OrthoDB" id="9780828at2"/>
<dbReference type="SUPFAM" id="SSF52540">
    <property type="entry name" value="P-loop containing nucleoside triphosphate hydrolases"/>
    <property type="match status" value="1"/>
</dbReference>
<evidence type="ECO:0000259" key="5">
    <source>
        <dbReference type="PROSITE" id="PS50893"/>
    </source>
</evidence>
<dbReference type="InterPro" id="IPR027417">
    <property type="entry name" value="P-loop_NTPase"/>
</dbReference>
<dbReference type="PANTHER" id="PTHR43335:SF4">
    <property type="entry name" value="ABC TRANSPORTER, ATP-BINDING PROTEIN"/>
    <property type="match status" value="1"/>
</dbReference>
<dbReference type="RefSeq" id="WP_075063155.1">
    <property type="nucleotide sequence ID" value="NZ_LGCL01000025.1"/>
</dbReference>
<gene>
    <name evidence="6" type="ORF">ADN00_11490</name>
</gene>
<keyword evidence="3" id="KW-0547">Nucleotide-binding</keyword>
<dbReference type="InterPro" id="IPR003439">
    <property type="entry name" value="ABC_transporter-like_ATP-bd"/>
</dbReference>
<evidence type="ECO:0000256" key="2">
    <source>
        <dbReference type="ARBA" id="ARBA00022448"/>
    </source>
</evidence>
<reference evidence="6 7" key="1">
    <citation type="submission" date="2015-07" db="EMBL/GenBank/DDBJ databases">
        <title>Genome sequence of Ornatilinea apprima DSM 23815.</title>
        <authorList>
            <person name="Hemp J."/>
            <person name="Ward L.M."/>
            <person name="Pace L.A."/>
            <person name="Fischer W.W."/>
        </authorList>
    </citation>
    <scope>NUCLEOTIDE SEQUENCE [LARGE SCALE GENOMIC DNA]</scope>
    <source>
        <strain evidence="6 7">P3M-1</strain>
    </source>
</reference>
<keyword evidence="7" id="KW-1185">Reference proteome</keyword>
<dbReference type="InterPro" id="IPR003593">
    <property type="entry name" value="AAA+_ATPase"/>
</dbReference>
<dbReference type="SMART" id="SM00382">
    <property type="entry name" value="AAA"/>
    <property type="match status" value="1"/>
</dbReference>
<dbReference type="Pfam" id="PF00005">
    <property type="entry name" value="ABC_tran"/>
    <property type="match status" value="1"/>
</dbReference>